<evidence type="ECO:0000313" key="1">
    <source>
        <dbReference type="EMBL" id="PWK11127.1"/>
    </source>
</evidence>
<keyword evidence="2" id="KW-1185">Reference proteome</keyword>
<dbReference type="EMBL" id="QGGM01000009">
    <property type="protein sequence ID" value="PWK11127.1"/>
    <property type="molecule type" value="Genomic_DNA"/>
</dbReference>
<proteinExistence type="predicted"/>
<reference evidence="1 2" key="1">
    <citation type="submission" date="2018-05" db="EMBL/GenBank/DDBJ databases">
        <title>Genomic Encyclopedia of Type Strains, Phase IV (KMG-IV): sequencing the most valuable type-strain genomes for metagenomic binning, comparative biology and taxonomic classification.</title>
        <authorList>
            <person name="Goeker M."/>
        </authorList>
    </citation>
    <scope>NUCLEOTIDE SEQUENCE [LARGE SCALE GENOMIC DNA]</scope>
    <source>
        <strain evidence="1 2">DSM 7229</strain>
    </source>
</reference>
<organism evidence="1 2">
    <name type="scientific">Psychrobacter immobilis</name>
    <dbReference type="NCBI Taxonomy" id="498"/>
    <lineage>
        <taxon>Bacteria</taxon>
        <taxon>Pseudomonadati</taxon>
        <taxon>Pseudomonadota</taxon>
        <taxon>Gammaproteobacteria</taxon>
        <taxon>Moraxellales</taxon>
        <taxon>Moraxellaceae</taxon>
        <taxon>Psychrobacter</taxon>
    </lineage>
</organism>
<sequence>MNVFNDKPDFSNLLSALEAKILLQRLTTLTSNVNASSTDSWNLNNNQCLEDVKSEWQRLERLAAIKGLDGTPSLVNKYEQAATDWLIQLFNNLFTHQNVTLVRGQGEPEYFPAQNNEPAKIEFAHGFFASALHELSHWCVAGEARRRLPDFGYWYAPDGRTAAQQQAFERVEIKPQALECLFTLACERSFEVSQDNLFADFDTSNSTFANDVYRQVQQYIAKPNILPSDAKTLLHALLSVSIADLE</sequence>
<evidence type="ECO:0008006" key="3">
    <source>
        <dbReference type="Google" id="ProtNLM"/>
    </source>
</evidence>
<dbReference type="RefSeq" id="WP_109591469.1">
    <property type="nucleotide sequence ID" value="NZ_CAJGZY010000011.1"/>
</dbReference>
<dbReference type="AlphaFoldDB" id="A0A2V1ZTA3"/>
<gene>
    <name evidence="1" type="ORF">C8D84_10945</name>
</gene>
<dbReference type="Proteomes" id="UP000245655">
    <property type="component" value="Unassembled WGS sequence"/>
</dbReference>
<evidence type="ECO:0000313" key="2">
    <source>
        <dbReference type="Proteomes" id="UP000245655"/>
    </source>
</evidence>
<dbReference type="GeneID" id="60255459"/>
<protein>
    <recommendedName>
        <fullName evidence="3">Elongation factor P hydroxylase</fullName>
    </recommendedName>
</protein>
<dbReference type="Pfam" id="PF04315">
    <property type="entry name" value="EpmC"/>
    <property type="match status" value="1"/>
</dbReference>
<accession>A0A2V1ZTA3</accession>
<dbReference type="InterPro" id="IPR007411">
    <property type="entry name" value="EpmC"/>
</dbReference>
<name>A0A2V1ZTA3_PSYIM</name>
<comment type="caution">
    <text evidence="1">The sequence shown here is derived from an EMBL/GenBank/DDBJ whole genome shotgun (WGS) entry which is preliminary data.</text>
</comment>